<dbReference type="Proteomes" id="UP001630127">
    <property type="component" value="Unassembled WGS sequence"/>
</dbReference>
<dbReference type="EMBL" id="JBJUIK010000008">
    <property type="protein sequence ID" value="KAL3520973.1"/>
    <property type="molecule type" value="Genomic_DNA"/>
</dbReference>
<organism evidence="2 3">
    <name type="scientific">Cinchona calisaya</name>
    <dbReference type="NCBI Taxonomy" id="153742"/>
    <lineage>
        <taxon>Eukaryota</taxon>
        <taxon>Viridiplantae</taxon>
        <taxon>Streptophyta</taxon>
        <taxon>Embryophyta</taxon>
        <taxon>Tracheophyta</taxon>
        <taxon>Spermatophyta</taxon>
        <taxon>Magnoliopsida</taxon>
        <taxon>eudicotyledons</taxon>
        <taxon>Gunneridae</taxon>
        <taxon>Pentapetalae</taxon>
        <taxon>asterids</taxon>
        <taxon>lamiids</taxon>
        <taxon>Gentianales</taxon>
        <taxon>Rubiaceae</taxon>
        <taxon>Cinchonoideae</taxon>
        <taxon>Cinchoneae</taxon>
        <taxon>Cinchona</taxon>
    </lineage>
</organism>
<protein>
    <recommendedName>
        <fullName evidence="4">F-box protein</fullName>
    </recommendedName>
</protein>
<sequence>MGSTRKTSMNKARPSTVKGIHRNPPALAGVRLGCLCKSWCDLIKSPNFISLHLNRRAEYGERLLLKSKSYIGNDDESRTRFHIHSNMESVRQVHVAPPDLHDLPFSEHGYWVNFKCHCDGLVYLNDDYHMLNTAMRQFRLLPQLQPPLPDLFPKEKYDGFGYDPNTNDY</sequence>
<dbReference type="PANTHER" id="PTHR31672:SF13">
    <property type="entry name" value="F-BOX PROTEIN CPR30-LIKE"/>
    <property type="match status" value="1"/>
</dbReference>
<reference evidence="2 3" key="1">
    <citation type="submission" date="2024-11" db="EMBL/GenBank/DDBJ databases">
        <title>A near-complete genome assembly of Cinchona calisaya.</title>
        <authorList>
            <person name="Lian D.C."/>
            <person name="Zhao X.W."/>
            <person name="Wei L."/>
        </authorList>
    </citation>
    <scope>NUCLEOTIDE SEQUENCE [LARGE SCALE GENOMIC DNA]</scope>
    <source>
        <tissue evidence="2">Nenye</tissue>
    </source>
</reference>
<evidence type="ECO:0000313" key="2">
    <source>
        <dbReference type="EMBL" id="KAL3520973.1"/>
    </source>
</evidence>
<name>A0ABD2ZPR1_9GENT</name>
<dbReference type="InterPro" id="IPR050796">
    <property type="entry name" value="SCF_F-box_component"/>
</dbReference>
<evidence type="ECO:0000313" key="3">
    <source>
        <dbReference type="Proteomes" id="UP001630127"/>
    </source>
</evidence>
<gene>
    <name evidence="2" type="ORF">ACH5RR_019122</name>
</gene>
<dbReference type="PANTHER" id="PTHR31672">
    <property type="entry name" value="BNACNNG10540D PROTEIN"/>
    <property type="match status" value="1"/>
</dbReference>
<evidence type="ECO:0000256" key="1">
    <source>
        <dbReference type="SAM" id="MobiDB-lite"/>
    </source>
</evidence>
<dbReference type="AlphaFoldDB" id="A0ABD2ZPR1"/>
<evidence type="ECO:0008006" key="4">
    <source>
        <dbReference type="Google" id="ProtNLM"/>
    </source>
</evidence>
<accession>A0ABD2ZPR1</accession>
<proteinExistence type="predicted"/>
<comment type="caution">
    <text evidence="2">The sequence shown here is derived from an EMBL/GenBank/DDBJ whole genome shotgun (WGS) entry which is preliminary data.</text>
</comment>
<keyword evidence="3" id="KW-1185">Reference proteome</keyword>
<feature type="region of interest" description="Disordered" evidence="1">
    <location>
        <begin position="1"/>
        <end position="20"/>
    </location>
</feature>
<feature type="compositionally biased region" description="Polar residues" evidence="1">
    <location>
        <begin position="1"/>
        <end position="10"/>
    </location>
</feature>